<proteinExistence type="inferred from homology"/>
<name>A0A1T4WG59_9BACT</name>
<evidence type="ECO:0000256" key="15">
    <source>
        <dbReference type="RuleBase" id="RU003750"/>
    </source>
</evidence>
<dbReference type="PANTHER" id="PTHR14269">
    <property type="entry name" value="CDP-DIACYLGLYCEROL--GLYCEROL-3-PHOSPHATE 3-PHOSPHATIDYLTRANSFERASE-RELATED"/>
    <property type="match status" value="1"/>
</dbReference>
<evidence type="ECO:0000256" key="8">
    <source>
        <dbReference type="ARBA" id="ARBA00022692"/>
    </source>
</evidence>
<evidence type="ECO:0000256" key="13">
    <source>
        <dbReference type="ARBA" id="ARBA00023264"/>
    </source>
</evidence>
<feature type="compositionally biased region" description="Basic and acidic residues" evidence="16">
    <location>
        <begin position="280"/>
        <end position="293"/>
    </location>
</feature>
<evidence type="ECO:0000313" key="18">
    <source>
        <dbReference type="EMBL" id="SKA76314.1"/>
    </source>
</evidence>
<comment type="subcellular location">
    <subcellularLocation>
        <location evidence="2">Endomembrane system</location>
        <topology evidence="2">Multi-pass membrane protein</topology>
    </subcellularLocation>
</comment>
<keyword evidence="12" id="KW-0594">Phospholipid biosynthesis</keyword>
<dbReference type="GO" id="GO:0012505">
    <property type="term" value="C:endomembrane system"/>
    <property type="evidence" value="ECO:0007669"/>
    <property type="project" value="UniProtKB-SubCell"/>
</dbReference>
<evidence type="ECO:0000256" key="4">
    <source>
        <dbReference type="ARBA" id="ARBA00013174"/>
    </source>
</evidence>
<feature type="region of interest" description="Disordered" evidence="16">
    <location>
        <begin position="262"/>
        <end position="300"/>
    </location>
</feature>
<dbReference type="PANTHER" id="PTHR14269:SF61">
    <property type="entry name" value="CDP-DIACYLGLYCEROL--SERINE O-PHOSPHATIDYLTRANSFERASE"/>
    <property type="match status" value="1"/>
</dbReference>
<evidence type="ECO:0000256" key="2">
    <source>
        <dbReference type="ARBA" id="ARBA00004127"/>
    </source>
</evidence>
<dbReference type="RefSeq" id="WP_245846414.1">
    <property type="nucleotide sequence ID" value="NZ_FUYE01000001.1"/>
</dbReference>
<dbReference type="InterPro" id="IPR000462">
    <property type="entry name" value="CDP-OH_P_trans"/>
</dbReference>
<evidence type="ECO:0000256" key="14">
    <source>
        <dbReference type="ARBA" id="ARBA00032361"/>
    </source>
</evidence>
<keyword evidence="19" id="KW-1185">Reference proteome</keyword>
<keyword evidence="9 17" id="KW-1133">Transmembrane helix</keyword>
<dbReference type="Proteomes" id="UP000190774">
    <property type="component" value="Unassembled WGS sequence"/>
</dbReference>
<keyword evidence="7 15" id="KW-0808">Transferase</keyword>
<protein>
    <recommendedName>
        <fullName evidence="5">CDP-diacylglycerol--serine O-phosphatidyltransferase</fullName>
        <ecNumber evidence="4">2.7.8.8</ecNumber>
    </recommendedName>
    <alternativeName>
        <fullName evidence="14">Phosphatidylserine synthase</fullName>
    </alternativeName>
</protein>
<keyword evidence="8 17" id="KW-0812">Transmembrane</keyword>
<feature type="transmembrane region" description="Helical" evidence="17">
    <location>
        <begin position="9"/>
        <end position="30"/>
    </location>
</feature>
<dbReference type="NCBIfam" id="TIGR00473">
    <property type="entry name" value="pssA"/>
    <property type="match status" value="1"/>
</dbReference>
<keyword evidence="13" id="KW-1208">Phospholipid metabolism</keyword>
<keyword evidence="10" id="KW-0443">Lipid metabolism</keyword>
<dbReference type="Pfam" id="PF01066">
    <property type="entry name" value="CDP-OH_P_transf"/>
    <property type="match status" value="1"/>
</dbReference>
<dbReference type="GO" id="GO:0003882">
    <property type="term" value="F:CDP-diacylglycerol-serine O-phosphatidyltransferase activity"/>
    <property type="evidence" value="ECO:0007669"/>
    <property type="project" value="UniProtKB-EC"/>
</dbReference>
<evidence type="ECO:0000256" key="5">
    <source>
        <dbReference type="ARBA" id="ARBA00017171"/>
    </source>
</evidence>
<evidence type="ECO:0000313" key="19">
    <source>
        <dbReference type="Proteomes" id="UP000190774"/>
    </source>
</evidence>
<dbReference type="InterPro" id="IPR004533">
    <property type="entry name" value="CDP-diaglyc--ser_O-PTrfase"/>
</dbReference>
<dbReference type="InterPro" id="IPR043130">
    <property type="entry name" value="CDP-OH_PTrfase_TM_dom"/>
</dbReference>
<evidence type="ECO:0000256" key="9">
    <source>
        <dbReference type="ARBA" id="ARBA00022989"/>
    </source>
</evidence>
<evidence type="ECO:0000256" key="3">
    <source>
        <dbReference type="ARBA" id="ARBA00010441"/>
    </source>
</evidence>
<feature type="transmembrane region" description="Helical" evidence="17">
    <location>
        <begin position="42"/>
        <end position="58"/>
    </location>
</feature>
<evidence type="ECO:0000256" key="16">
    <source>
        <dbReference type="SAM" id="MobiDB-lite"/>
    </source>
</evidence>
<keyword evidence="6" id="KW-0444">Lipid biosynthesis</keyword>
<reference evidence="19" key="1">
    <citation type="submission" date="2017-02" db="EMBL/GenBank/DDBJ databases">
        <authorList>
            <person name="Varghese N."/>
            <person name="Submissions S."/>
        </authorList>
    </citation>
    <scope>NUCLEOTIDE SEQUENCE [LARGE SCALE GENOMIC DNA]</scope>
    <source>
        <strain evidence="19">ATCC 700200</strain>
    </source>
</reference>
<dbReference type="PROSITE" id="PS00379">
    <property type="entry name" value="CDP_ALCOHOL_P_TRANSF"/>
    <property type="match status" value="1"/>
</dbReference>
<dbReference type="InterPro" id="IPR048254">
    <property type="entry name" value="CDP_ALCOHOL_P_TRANSF_CS"/>
</dbReference>
<sequence>MIEREPRIYVLPTMMTAGNILSGFVAILQIFKGREGAITEHYYWAIIAILAACLFDVLDGRVARLGGQESPFGRELDSIADIVSFGVAPALLVHDIVLSSIEKPAGLGWLIACTYLVCGAMRLARFNCIAASDEKTNSKHFRGCPIPAAAGVTASLTLLMLWLNEGNKEIGHWKYGLAVLMVLLSFLMMSDLEYPSFKSINWRTRRSPIWVLISIIVVAFAVRNWQWMPSVLFVSYLLYGLFRPWISRRWRREIEIEYEAADTPDDPITGPLVDEEAEAEPSKATKKEQEKVPQDPAADI</sequence>
<dbReference type="EMBL" id="FUYE01000001">
    <property type="protein sequence ID" value="SKA76314.1"/>
    <property type="molecule type" value="Genomic_DNA"/>
</dbReference>
<feature type="transmembrane region" description="Helical" evidence="17">
    <location>
        <begin position="175"/>
        <end position="194"/>
    </location>
</feature>
<evidence type="ECO:0000256" key="6">
    <source>
        <dbReference type="ARBA" id="ARBA00022516"/>
    </source>
</evidence>
<gene>
    <name evidence="18" type="ORF">SAMN02745166_00147</name>
</gene>
<evidence type="ECO:0000256" key="12">
    <source>
        <dbReference type="ARBA" id="ARBA00023209"/>
    </source>
</evidence>
<feature type="transmembrane region" description="Helical" evidence="17">
    <location>
        <begin position="107"/>
        <end position="124"/>
    </location>
</feature>
<comment type="similarity">
    <text evidence="3 15">Belongs to the CDP-alcohol phosphatidyltransferase class-I family.</text>
</comment>
<dbReference type="STRING" id="48467.SAMN02745166_00147"/>
<dbReference type="AlphaFoldDB" id="A0A1T4WG59"/>
<evidence type="ECO:0000256" key="17">
    <source>
        <dbReference type="SAM" id="Phobius"/>
    </source>
</evidence>
<dbReference type="GO" id="GO:0008654">
    <property type="term" value="P:phospholipid biosynthetic process"/>
    <property type="evidence" value="ECO:0007669"/>
    <property type="project" value="UniProtKB-KW"/>
</dbReference>
<organism evidence="18 19">
    <name type="scientific">Prosthecobacter debontii</name>
    <dbReference type="NCBI Taxonomy" id="48467"/>
    <lineage>
        <taxon>Bacteria</taxon>
        <taxon>Pseudomonadati</taxon>
        <taxon>Verrucomicrobiota</taxon>
        <taxon>Verrucomicrobiia</taxon>
        <taxon>Verrucomicrobiales</taxon>
        <taxon>Verrucomicrobiaceae</taxon>
        <taxon>Prosthecobacter</taxon>
    </lineage>
</organism>
<evidence type="ECO:0000256" key="11">
    <source>
        <dbReference type="ARBA" id="ARBA00023136"/>
    </source>
</evidence>
<dbReference type="Gene3D" id="1.20.120.1760">
    <property type="match status" value="1"/>
</dbReference>
<dbReference type="GO" id="GO:0016020">
    <property type="term" value="C:membrane"/>
    <property type="evidence" value="ECO:0007669"/>
    <property type="project" value="InterPro"/>
</dbReference>
<comment type="catalytic activity">
    <reaction evidence="1">
        <text>a CDP-1,2-diacyl-sn-glycerol + L-serine = a 1,2-diacyl-sn-glycero-3-phospho-L-serine + CMP + H(+)</text>
        <dbReference type="Rhea" id="RHEA:16913"/>
        <dbReference type="ChEBI" id="CHEBI:15378"/>
        <dbReference type="ChEBI" id="CHEBI:33384"/>
        <dbReference type="ChEBI" id="CHEBI:57262"/>
        <dbReference type="ChEBI" id="CHEBI:58332"/>
        <dbReference type="ChEBI" id="CHEBI:60377"/>
        <dbReference type="EC" id="2.7.8.8"/>
    </reaction>
</comment>
<evidence type="ECO:0000256" key="1">
    <source>
        <dbReference type="ARBA" id="ARBA00000287"/>
    </source>
</evidence>
<dbReference type="InterPro" id="IPR050324">
    <property type="entry name" value="CDP-alcohol_PTase-I"/>
</dbReference>
<accession>A0A1T4WG59</accession>
<feature type="transmembrane region" description="Helical" evidence="17">
    <location>
        <begin position="228"/>
        <end position="246"/>
    </location>
</feature>
<keyword evidence="11 17" id="KW-0472">Membrane</keyword>
<evidence type="ECO:0000256" key="7">
    <source>
        <dbReference type="ARBA" id="ARBA00022679"/>
    </source>
</evidence>
<dbReference type="EC" id="2.7.8.8" evidence="4"/>
<feature type="transmembrane region" description="Helical" evidence="17">
    <location>
        <begin position="144"/>
        <end position="163"/>
    </location>
</feature>
<evidence type="ECO:0000256" key="10">
    <source>
        <dbReference type="ARBA" id="ARBA00023098"/>
    </source>
</evidence>